<feature type="compositionally biased region" description="Polar residues" evidence="5">
    <location>
        <begin position="125"/>
        <end position="136"/>
    </location>
</feature>
<feature type="compositionally biased region" description="Polar residues" evidence="5">
    <location>
        <begin position="17"/>
        <end position="28"/>
    </location>
</feature>
<name>A0ABR2NB45_9ROSI</name>
<evidence type="ECO:0000256" key="3">
    <source>
        <dbReference type="ARBA" id="ARBA00023274"/>
    </source>
</evidence>
<evidence type="ECO:0000256" key="2">
    <source>
        <dbReference type="ARBA" id="ARBA00022980"/>
    </source>
</evidence>
<sequence length="601" mass="67958">MENPPGNHQQGAYHPPSSFNGPHLNNENPAPRALASGLKHNPGISMMWTVDEQAILEDGLKEFAFDLSVACYAKIAMQLPNKTVRDVALRCRWTVKKESSKRRREEHNSGRKNKDKKERVAAPSANPTHFAGQSSISPYPTPMIPMDYNDGISCRAIGGVTGELLEQNAQALNQISANLASFQVQENIGLLAQTRDNLLKIMNAMNDAPDIMKQMPQLPPKQIHEIKDFLLTARRKDARSVKIKKSRDVVKFKVRCSKYLYTLCVSDAEKADKLKQSLPPESLQDQVVSTTAAESLQDQTVSTWVAENKTVRPTRARQLPQQEEKRLSTITRNGNGPSSFVPNYEEKVRIMLEHVIPMVQEILKQQEQLSFVNTNPTPTYYDVFIKVPNTVKEVLKMDREVKAKYCILKEILQENSNDSGVKVSNILKTILEMERLITAQYCELKDMIDRNLNKNTGVNEASDILKAVEMDKDMKSQYCTLNAMFEENLNQNASVHKEREGNQDYCMLKEIIDPNLNIVLSKIAVDISAMSLSPKQIHEIKDFLLTARRKDARSVKIKKSRDVVKFKVRCSKYLYTLCVSDAEKADKLKQSLPPGLSVQDL</sequence>
<dbReference type="Gene3D" id="3.30.720.90">
    <property type="match status" value="2"/>
</dbReference>
<dbReference type="Gene3D" id="1.10.10.60">
    <property type="entry name" value="Homeodomain-like"/>
    <property type="match status" value="1"/>
</dbReference>
<gene>
    <name evidence="6" type="ORF">V6N11_069256</name>
</gene>
<evidence type="ECO:0000256" key="1">
    <source>
        <dbReference type="ARBA" id="ARBA00007803"/>
    </source>
</evidence>
<evidence type="ECO:0000313" key="7">
    <source>
        <dbReference type="Proteomes" id="UP001396334"/>
    </source>
</evidence>
<comment type="caution">
    <text evidence="6">The sequence shown here is derived from an EMBL/GenBank/DDBJ whole genome shotgun (WGS) entry which is preliminary data.</text>
</comment>
<evidence type="ECO:0000256" key="4">
    <source>
        <dbReference type="RuleBase" id="RU003445"/>
    </source>
</evidence>
<dbReference type="InterPro" id="IPR001005">
    <property type="entry name" value="SANT/Myb"/>
</dbReference>
<organism evidence="6 7">
    <name type="scientific">Hibiscus sabdariffa</name>
    <name type="common">roselle</name>
    <dbReference type="NCBI Taxonomy" id="183260"/>
    <lineage>
        <taxon>Eukaryota</taxon>
        <taxon>Viridiplantae</taxon>
        <taxon>Streptophyta</taxon>
        <taxon>Embryophyta</taxon>
        <taxon>Tracheophyta</taxon>
        <taxon>Spermatophyta</taxon>
        <taxon>Magnoliopsida</taxon>
        <taxon>eudicotyledons</taxon>
        <taxon>Gunneridae</taxon>
        <taxon>Pentapetalae</taxon>
        <taxon>rosids</taxon>
        <taxon>malvids</taxon>
        <taxon>Malvales</taxon>
        <taxon>Malvaceae</taxon>
        <taxon>Malvoideae</taxon>
        <taxon>Hibiscus</taxon>
    </lineage>
</organism>
<proteinExistence type="inferred from homology"/>
<feature type="region of interest" description="Disordered" evidence="5">
    <location>
        <begin position="96"/>
        <end position="136"/>
    </location>
</feature>
<feature type="compositionally biased region" description="Polar residues" evidence="5">
    <location>
        <begin position="1"/>
        <end position="10"/>
    </location>
</feature>
<feature type="region of interest" description="Disordered" evidence="5">
    <location>
        <begin position="314"/>
        <end position="338"/>
    </location>
</feature>
<dbReference type="InterPro" id="IPR009057">
    <property type="entry name" value="Homeodomain-like_sf"/>
</dbReference>
<dbReference type="Pfam" id="PF12579">
    <property type="entry name" value="DUF3755"/>
    <property type="match status" value="1"/>
</dbReference>
<keyword evidence="2 4" id="KW-0689">Ribosomal protein</keyword>
<dbReference type="InterPro" id="IPR022228">
    <property type="entry name" value="DUF3755"/>
</dbReference>
<dbReference type="Pfam" id="PF01781">
    <property type="entry name" value="Ribosomal_L38e"/>
    <property type="match status" value="2"/>
</dbReference>
<feature type="compositionally biased region" description="Basic and acidic residues" evidence="5">
    <location>
        <begin position="96"/>
        <end position="109"/>
    </location>
</feature>
<dbReference type="InterPro" id="IPR002675">
    <property type="entry name" value="Ribosomal_eL38"/>
</dbReference>
<protein>
    <recommendedName>
        <fullName evidence="8">Myb-like domain-containing protein</fullName>
    </recommendedName>
</protein>
<dbReference type="CDD" id="cd00167">
    <property type="entry name" value="SANT"/>
    <property type="match status" value="1"/>
</dbReference>
<feature type="region of interest" description="Disordered" evidence="5">
    <location>
        <begin position="1"/>
        <end position="37"/>
    </location>
</feature>
<dbReference type="EMBL" id="JBBPBN010000187">
    <property type="protein sequence ID" value="KAK8973386.1"/>
    <property type="molecule type" value="Genomic_DNA"/>
</dbReference>
<comment type="similarity">
    <text evidence="1 4">Belongs to the eukaryotic ribosomal protein eL38 family.</text>
</comment>
<reference evidence="6 7" key="1">
    <citation type="journal article" date="2024" name="G3 (Bethesda)">
        <title>Genome assembly of Hibiscus sabdariffa L. provides insights into metabolisms of medicinal natural products.</title>
        <authorList>
            <person name="Kim T."/>
        </authorList>
    </citation>
    <scope>NUCLEOTIDE SEQUENCE [LARGE SCALE GENOMIC DNA]</scope>
    <source>
        <strain evidence="6">TK-2024</strain>
        <tissue evidence="6">Old leaves</tissue>
    </source>
</reference>
<dbReference type="InterPro" id="IPR038464">
    <property type="entry name" value="Ribosomal_eL38_sf"/>
</dbReference>
<dbReference type="PANTHER" id="PTHR10965">
    <property type="entry name" value="60S RIBOSOMAL PROTEIN L38"/>
    <property type="match status" value="1"/>
</dbReference>
<dbReference type="PANTHER" id="PTHR10965:SF10">
    <property type="entry name" value="60S RIBOSOMAL PROTEIN L38"/>
    <property type="match status" value="1"/>
</dbReference>
<evidence type="ECO:0000313" key="6">
    <source>
        <dbReference type="EMBL" id="KAK8973386.1"/>
    </source>
</evidence>
<accession>A0ABR2NB45</accession>
<keyword evidence="3 4" id="KW-0687">Ribonucleoprotein</keyword>
<dbReference type="Proteomes" id="UP001396334">
    <property type="component" value="Unassembled WGS sequence"/>
</dbReference>
<dbReference type="SUPFAM" id="SSF46689">
    <property type="entry name" value="Homeodomain-like"/>
    <property type="match status" value="1"/>
</dbReference>
<evidence type="ECO:0000256" key="5">
    <source>
        <dbReference type="SAM" id="MobiDB-lite"/>
    </source>
</evidence>
<feature type="compositionally biased region" description="Polar residues" evidence="5">
    <location>
        <begin position="328"/>
        <end position="338"/>
    </location>
</feature>
<keyword evidence="7" id="KW-1185">Reference proteome</keyword>
<evidence type="ECO:0008006" key="8">
    <source>
        <dbReference type="Google" id="ProtNLM"/>
    </source>
</evidence>